<keyword evidence="6" id="KW-0238">DNA-binding</keyword>
<name>W1WRL5_9ZZZZ</name>
<accession>W1WRL5</accession>
<dbReference type="GO" id="GO:0005829">
    <property type="term" value="C:cytosol"/>
    <property type="evidence" value="ECO:0007669"/>
    <property type="project" value="TreeGrafter"/>
</dbReference>
<evidence type="ECO:0000256" key="8">
    <source>
        <dbReference type="ARBA" id="ARBA00034617"/>
    </source>
</evidence>
<dbReference type="GO" id="GO:0043138">
    <property type="term" value="F:3'-5' DNA helicase activity"/>
    <property type="evidence" value="ECO:0007669"/>
    <property type="project" value="UniProtKB-EC"/>
</dbReference>
<dbReference type="InterPro" id="IPR000212">
    <property type="entry name" value="DNA_helicase_UvrD/REP"/>
</dbReference>
<dbReference type="InterPro" id="IPR013986">
    <property type="entry name" value="DExx_box_DNA_helicase_dom_sf"/>
</dbReference>
<dbReference type="InterPro" id="IPR027417">
    <property type="entry name" value="P-loop_NTPase"/>
</dbReference>
<protein>
    <recommendedName>
        <fullName evidence="9">DNA 3'-5' helicase</fullName>
        <ecNumber evidence="9">5.6.2.4</ecNumber>
    </recommendedName>
</protein>
<dbReference type="GO" id="GO:0000725">
    <property type="term" value="P:recombinational repair"/>
    <property type="evidence" value="ECO:0007669"/>
    <property type="project" value="TreeGrafter"/>
</dbReference>
<evidence type="ECO:0000256" key="9">
    <source>
        <dbReference type="ARBA" id="ARBA00034808"/>
    </source>
</evidence>
<evidence type="ECO:0000256" key="4">
    <source>
        <dbReference type="ARBA" id="ARBA00022806"/>
    </source>
</evidence>
<evidence type="ECO:0000256" key="2">
    <source>
        <dbReference type="ARBA" id="ARBA00022741"/>
    </source>
</evidence>
<dbReference type="CDD" id="cd17932">
    <property type="entry name" value="DEXQc_UvrD"/>
    <property type="match status" value="1"/>
</dbReference>
<comment type="similarity">
    <text evidence="1">Belongs to the helicase family. UvrD subfamily.</text>
</comment>
<dbReference type="InterPro" id="IPR014017">
    <property type="entry name" value="DNA_helicase_UvrD-like_C"/>
</dbReference>
<dbReference type="EMBL" id="AZMM01018483">
    <property type="protein sequence ID" value="ETJ19735.1"/>
    <property type="molecule type" value="Genomic_DNA"/>
</dbReference>
<evidence type="ECO:0000256" key="5">
    <source>
        <dbReference type="ARBA" id="ARBA00022840"/>
    </source>
</evidence>
<sequence>MDSEIDEIIKKDHEGDEKQLEAIFSPDSRLVVEAPAGCGKTKTMVSKVSYMVAKNKVQQNKKILALTFSVNAAYKMKKDICDKLPYMGVEGIKTPADINGKIAVTNYHGFARRVLHLYGYLLDEKLKDIDYFQAINEEDDNFLNNSNVDDEEKQVLLSFSNAVKCANLETIEKYQNDYYRILKDKLFDKKYITYNGYLFLCKKILQEYNQLKIFYQMLYPVIIIDEFQDTNILSWNIVQQLVGEHSQLFFMGDSLQRIYGFIGAIPNILDNAVEKYAMSKITLDKNYRFRDNNDMLLLDRNIRLNAENFLLPRISEQASVTVELSETQEEEAQWVVSKVLELLENEKECKVAILVKQRGSNIDVILNELKKQSIEYFYALFSDEDDNYIKYHEEVLGIFFNELTSSKTKSINRTFLNKVQSKISDNYKDDDSQIIFSLLKLTDAFFYKILKEYKFLNNEERISFINDTFKNRALKQNMDDIDSRVVVSTVHGAKGLEWEYVLLPDMEPYIFPNYNGLCGKCDYRRGRRTTGDYCRIVASEHDEKDILEELSVFYVAITRAKKQVFFSASKKRYNARNEKKNSYISCFLTLPGIQII</sequence>
<keyword evidence="4 12" id="KW-0347">Helicase</keyword>
<dbReference type="Gene3D" id="3.40.50.300">
    <property type="entry name" value="P-loop containing nucleotide triphosphate hydrolases"/>
    <property type="match status" value="2"/>
</dbReference>
<feature type="domain" description="UvrD-like helicase ATP-binding" evidence="11">
    <location>
        <begin position="13"/>
        <end position="290"/>
    </location>
</feature>
<dbReference type="SUPFAM" id="SSF52540">
    <property type="entry name" value="P-loop containing nucleoside triphosphate hydrolases"/>
    <property type="match status" value="1"/>
</dbReference>
<keyword evidence="3" id="KW-0378">Hydrolase</keyword>
<evidence type="ECO:0000256" key="7">
    <source>
        <dbReference type="ARBA" id="ARBA00023235"/>
    </source>
</evidence>
<dbReference type="InterPro" id="IPR014016">
    <property type="entry name" value="UvrD-like_ATP-bd"/>
</dbReference>
<dbReference type="PANTHER" id="PTHR11070:SF2">
    <property type="entry name" value="ATP-DEPENDENT DNA HELICASE SRS2"/>
    <property type="match status" value="1"/>
</dbReference>
<evidence type="ECO:0000313" key="12">
    <source>
        <dbReference type="EMBL" id="ETJ19735.1"/>
    </source>
</evidence>
<comment type="caution">
    <text evidence="12">The sequence shown here is derived from an EMBL/GenBank/DDBJ whole genome shotgun (WGS) entry which is preliminary data.</text>
</comment>
<keyword evidence="7" id="KW-0413">Isomerase</keyword>
<gene>
    <name evidence="12" type="ORF">Q604_UNBC18483G0001</name>
</gene>
<evidence type="ECO:0000256" key="3">
    <source>
        <dbReference type="ARBA" id="ARBA00022801"/>
    </source>
</evidence>
<proteinExistence type="inferred from homology"/>
<dbReference type="GO" id="GO:0005524">
    <property type="term" value="F:ATP binding"/>
    <property type="evidence" value="ECO:0007669"/>
    <property type="project" value="UniProtKB-KW"/>
</dbReference>
<dbReference type="PANTHER" id="PTHR11070">
    <property type="entry name" value="UVRD / RECB / PCRA DNA HELICASE FAMILY MEMBER"/>
    <property type="match status" value="1"/>
</dbReference>
<evidence type="ECO:0000259" key="11">
    <source>
        <dbReference type="PROSITE" id="PS51198"/>
    </source>
</evidence>
<evidence type="ECO:0000256" key="1">
    <source>
        <dbReference type="ARBA" id="ARBA00009922"/>
    </source>
</evidence>
<dbReference type="Gene3D" id="1.10.10.160">
    <property type="match status" value="1"/>
</dbReference>
<dbReference type="Pfam" id="PF13361">
    <property type="entry name" value="UvrD_C"/>
    <property type="match status" value="2"/>
</dbReference>
<dbReference type="Pfam" id="PF00580">
    <property type="entry name" value="UvrD-helicase"/>
    <property type="match status" value="1"/>
</dbReference>
<keyword evidence="5" id="KW-0067">ATP-binding</keyword>
<reference evidence="12" key="1">
    <citation type="submission" date="2013-12" db="EMBL/GenBank/DDBJ databases">
        <title>A Varibaculum cambriense genome reconstructed from a premature infant gut community with otherwise low bacterial novelty that shifts toward anaerobic metabolism during the third week of life.</title>
        <authorList>
            <person name="Brown C.T."/>
            <person name="Sharon I."/>
            <person name="Thomas B.C."/>
            <person name="Castelle C.J."/>
            <person name="Morowitz M.J."/>
            <person name="Banfield J.F."/>
        </authorList>
    </citation>
    <scope>NUCLEOTIDE SEQUENCE</scope>
</reference>
<keyword evidence="2" id="KW-0547">Nucleotide-binding</keyword>
<dbReference type="GO" id="GO:0016787">
    <property type="term" value="F:hydrolase activity"/>
    <property type="evidence" value="ECO:0007669"/>
    <property type="project" value="UniProtKB-KW"/>
</dbReference>
<evidence type="ECO:0000256" key="10">
    <source>
        <dbReference type="ARBA" id="ARBA00048988"/>
    </source>
</evidence>
<comment type="catalytic activity">
    <reaction evidence="8">
        <text>Couples ATP hydrolysis with the unwinding of duplex DNA by translocating in the 3'-5' direction.</text>
        <dbReference type="EC" id="5.6.2.4"/>
    </reaction>
</comment>
<evidence type="ECO:0000256" key="6">
    <source>
        <dbReference type="ARBA" id="ARBA00023125"/>
    </source>
</evidence>
<organism evidence="12">
    <name type="scientific">human gut metagenome</name>
    <dbReference type="NCBI Taxonomy" id="408170"/>
    <lineage>
        <taxon>unclassified sequences</taxon>
        <taxon>metagenomes</taxon>
        <taxon>organismal metagenomes</taxon>
    </lineage>
</organism>
<dbReference type="GO" id="GO:0003677">
    <property type="term" value="F:DNA binding"/>
    <property type="evidence" value="ECO:0007669"/>
    <property type="project" value="InterPro"/>
</dbReference>
<dbReference type="AlphaFoldDB" id="W1WRL5"/>
<dbReference type="PROSITE" id="PS51198">
    <property type="entry name" value="UVRD_HELICASE_ATP_BIND"/>
    <property type="match status" value="1"/>
</dbReference>
<comment type="catalytic activity">
    <reaction evidence="10">
        <text>ATP + H2O = ADP + phosphate + H(+)</text>
        <dbReference type="Rhea" id="RHEA:13065"/>
        <dbReference type="ChEBI" id="CHEBI:15377"/>
        <dbReference type="ChEBI" id="CHEBI:15378"/>
        <dbReference type="ChEBI" id="CHEBI:30616"/>
        <dbReference type="ChEBI" id="CHEBI:43474"/>
        <dbReference type="ChEBI" id="CHEBI:456216"/>
        <dbReference type="EC" id="5.6.2.4"/>
    </reaction>
</comment>
<dbReference type="EC" id="5.6.2.4" evidence="9"/>